<proteinExistence type="predicted"/>
<dbReference type="EMBL" id="JALNMJ010000001">
    <property type="protein sequence ID" value="MCK7610636.1"/>
    <property type="molecule type" value="Genomic_DNA"/>
</dbReference>
<evidence type="ECO:0000313" key="6">
    <source>
        <dbReference type="Proteomes" id="UP001431221"/>
    </source>
</evidence>
<dbReference type="PANTHER" id="PTHR46796:SF6">
    <property type="entry name" value="ARAC SUBFAMILY"/>
    <property type="match status" value="1"/>
</dbReference>
<dbReference type="Gene3D" id="1.10.10.60">
    <property type="entry name" value="Homeodomain-like"/>
    <property type="match status" value="1"/>
</dbReference>
<keyword evidence="3" id="KW-0804">Transcription</keyword>
<dbReference type="InterPro" id="IPR009057">
    <property type="entry name" value="Homeodomain-like_sf"/>
</dbReference>
<evidence type="ECO:0000256" key="2">
    <source>
        <dbReference type="ARBA" id="ARBA00023125"/>
    </source>
</evidence>
<dbReference type="RefSeq" id="WP_248149406.1">
    <property type="nucleotide sequence ID" value="NZ_JALNMJ010000001.1"/>
</dbReference>
<dbReference type="SUPFAM" id="SSF46689">
    <property type="entry name" value="Homeodomain-like"/>
    <property type="match status" value="2"/>
</dbReference>
<keyword evidence="2" id="KW-0238">DNA-binding</keyword>
<evidence type="ECO:0000256" key="1">
    <source>
        <dbReference type="ARBA" id="ARBA00023015"/>
    </source>
</evidence>
<protein>
    <submittedName>
        <fullName evidence="5">Helix-turn-helix transcriptional regulator</fullName>
    </submittedName>
</protein>
<dbReference type="InterPro" id="IPR018060">
    <property type="entry name" value="HTH_AraC"/>
</dbReference>
<gene>
    <name evidence="5" type="ORF">M0H32_00575</name>
</gene>
<evidence type="ECO:0000313" key="5">
    <source>
        <dbReference type="EMBL" id="MCK7610636.1"/>
    </source>
</evidence>
<keyword evidence="6" id="KW-1185">Reference proteome</keyword>
<organism evidence="5 6">
    <name type="scientific">Roseibium sediminicola</name>
    <dbReference type="NCBI Taxonomy" id="2933272"/>
    <lineage>
        <taxon>Bacteria</taxon>
        <taxon>Pseudomonadati</taxon>
        <taxon>Pseudomonadota</taxon>
        <taxon>Alphaproteobacteria</taxon>
        <taxon>Hyphomicrobiales</taxon>
        <taxon>Stappiaceae</taxon>
        <taxon>Roseibium</taxon>
    </lineage>
</organism>
<reference evidence="5" key="1">
    <citation type="submission" date="2022-04" db="EMBL/GenBank/DDBJ databases">
        <title>Roseibium sp. CAU 1639 isolated from mud.</title>
        <authorList>
            <person name="Kim W."/>
        </authorList>
    </citation>
    <scope>NUCLEOTIDE SEQUENCE</scope>
    <source>
        <strain evidence="5">CAU 1639</strain>
    </source>
</reference>
<dbReference type="PROSITE" id="PS01124">
    <property type="entry name" value="HTH_ARAC_FAMILY_2"/>
    <property type="match status" value="1"/>
</dbReference>
<dbReference type="PANTHER" id="PTHR46796">
    <property type="entry name" value="HTH-TYPE TRANSCRIPTIONAL ACTIVATOR RHAS-RELATED"/>
    <property type="match status" value="1"/>
</dbReference>
<evidence type="ECO:0000259" key="4">
    <source>
        <dbReference type="PROSITE" id="PS01124"/>
    </source>
</evidence>
<feature type="domain" description="HTH araC/xylS-type" evidence="4">
    <location>
        <begin position="166"/>
        <end position="264"/>
    </location>
</feature>
<comment type="caution">
    <text evidence="5">The sequence shown here is derived from an EMBL/GenBank/DDBJ whole genome shotgun (WGS) entry which is preliminary data.</text>
</comment>
<keyword evidence="1" id="KW-0805">Transcription regulation</keyword>
<accession>A0ABT0GMI5</accession>
<evidence type="ECO:0000256" key="3">
    <source>
        <dbReference type="ARBA" id="ARBA00023163"/>
    </source>
</evidence>
<dbReference type="Pfam" id="PF12833">
    <property type="entry name" value="HTH_18"/>
    <property type="match status" value="1"/>
</dbReference>
<dbReference type="InterPro" id="IPR050204">
    <property type="entry name" value="AraC_XylS_family_regulators"/>
</dbReference>
<name>A0ABT0GMI5_9HYPH</name>
<sequence length="274" mass="29693">MTPGLKQTVSTNQPRCLSVAGHRLVLLPAEAYDIGFVAAEDTLGFAFDSQTGSHAIGSDRRSPFCRLPNSLALTPKGCDVRSGSDRGGEYLQVSGEGVRFRDGAYRTNLQVPGALAVATELRKWLLAEMAPDALESEAWIERLTDLAEPQRRDPKAARWLTPARFRRVADLVEDRLETSLTVAGLAREIGVSASFLSRAFAACCGQSPYDFILSRRLQRARRLIETTGQPLAEIAAAAGFSSQSHMTACFRSRLGIAPSCLPRIKAPDCAGRLS</sequence>
<dbReference type="Proteomes" id="UP001431221">
    <property type="component" value="Unassembled WGS sequence"/>
</dbReference>
<dbReference type="SMART" id="SM00342">
    <property type="entry name" value="HTH_ARAC"/>
    <property type="match status" value="1"/>
</dbReference>